<evidence type="ECO:0000313" key="2">
    <source>
        <dbReference type="EMBL" id="EAY17039.1"/>
    </source>
</evidence>
<feature type="transmembrane region" description="Helical" evidence="1">
    <location>
        <begin position="210"/>
        <end position="234"/>
    </location>
</feature>
<keyword evidence="1" id="KW-0472">Membrane</keyword>
<dbReference type="OrthoDB" id="10621328at2759"/>
<organism evidence="2 3">
    <name type="scientific">Trichomonas vaginalis (strain ATCC PRA-98 / G3)</name>
    <dbReference type="NCBI Taxonomy" id="412133"/>
    <lineage>
        <taxon>Eukaryota</taxon>
        <taxon>Metamonada</taxon>
        <taxon>Parabasalia</taxon>
        <taxon>Trichomonadida</taxon>
        <taxon>Trichomonadidae</taxon>
        <taxon>Trichomonas</taxon>
    </lineage>
</organism>
<dbReference type="EMBL" id="DS113235">
    <property type="protein sequence ID" value="EAY17039.1"/>
    <property type="molecule type" value="Genomic_DNA"/>
</dbReference>
<dbReference type="RefSeq" id="XP_001329262.1">
    <property type="nucleotide sequence ID" value="XM_001329227.1"/>
</dbReference>
<feature type="transmembrane region" description="Helical" evidence="1">
    <location>
        <begin position="284"/>
        <end position="304"/>
    </location>
</feature>
<accession>A2DRB3</accession>
<feature type="transmembrane region" description="Helical" evidence="1">
    <location>
        <begin position="355"/>
        <end position="375"/>
    </location>
</feature>
<gene>
    <name evidence="2" type="ORF">TVAG_297180</name>
</gene>
<dbReference type="VEuPathDB" id="TrichDB:TVAGG3_0512760"/>
<dbReference type="AlphaFoldDB" id="A2DRB3"/>
<reference evidence="2" key="1">
    <citation type="submission" date="2006-10" db="EMBL/GenBank/DDBJ databases">
        <authorList>
            <person name="Amadeo P."/>
            <person name="Zhao Q."/>
            <person name="Wortman J."/>
            <person name="Fraser-Liggett C."/>
            <person name="Carlton J."/>
        </authorList>
    </citation>
    <scope>NUCLEOTIDE SEQUENCE</scope>
    <source>
        <strain evidence="2">G3</strain>
    </source>
</reference>
<keyword evidence="1" id="KW-0812">Transmembrane</keyword>
<sequence length="412" mass="47595">MTPGYLKLNLSITKCDGNCEIELIVFEEVRRNQVFFEADNYQAVCCSPKSNCSNSIHYNDPTPVIRRPIEIKTISDANAIETDILLEKTVTLNRIDISSFRSADIELPWRGIWTVMIANCGPNDVNVDGNATMARRIGYLDDRLRNNHYISILQIIAGILYFAIFMFTIWNSVPRFEREHFLEMITCGVFIFDGFISWAFFYILNRVVDVHFIIVFIFVILHSLCMVEVFYTLFSSLQRPVEIPKFKFSLISIPISIALAFQMYGYINFAQRTTGRWMFGYGKYPALLFITQSFIHFYLSFYAFKHKPNESLDGETRPRLVGLFFGSASMYFIMNFCLFIMRLRSNVISTRKSEWVPWTITPLILFFLIAINGWFVSNTNNEGWVALDSGPNGYEQNDDQGIAPDADDTPFD</sequence>
<feature type="transmembrane region" description="Helical" evidence="1">
    <location>
        <begin position="246"/>
        <end position="264"/>
    </location>
</feature>
<evidence type="ECO:0008006" key="4">
    <source>
        <dbReference type="Google" id="ProtNLM"/>
    </source>
</evidence>
<keyword evidence="3" id="KW-1185">Reference proteome</keyword>
<reference evidence="2" key="2">
    <citation type="journal article" date="2007" name="Science">
        <title>Draft genome sequence of the sexually transmitted pathogen Trichomonas vaginalis.</title>
        <authorList>
            <person name="Carlton J.M."/>
            <person name="Hirt R.P."/>
            <person name="Silva J.C."/>
            <person name="Delcher A.L."/>
            <person name="Schatz M."/>
            <person name="Zhao Q."/>
            <person name="Wortman J.R."/>
            <person name="Bidwell S.L."/>
            <person name="Alsmark U.C.M."/>
            <person name="Besteiro S."/>
            <person name="Sicheritz-Ponten T."/>
            <person name="Noel C.J."/>
            <person name="Dacks J.B."/>
            <person name="Foster P.G."/>
            <person name="Simillion C."/>
            <person name="Van de Peer Y."/>
            <person name="Miranda-Saavedra D."/>
            <person name="Barton G.J."/>
            <person name="Westrop G.D."/>
            <person name="Mueller S."/>
            <person name="Dessi D."/>
            <person name="Fiori P.L."/>
            <person name="Ren Q."/>
            <person name="Paulsen I."/>
            <person name="Zhang H."/>
            <person name="Bastida-Corcuera F.D."/>
            <person name="Simoes-Barbosa A."/>
            <person name="Brown M.T."/>
            <person name="Hayes R.D."/>
            <person name="Mukherjee M."/>
            <person name="Okumura C.Y."/>
            <person name="Schneider R."/>
            <person name="Smith A.J."/>
            <person name="Vanacova S."/>
            <person name="Villalvazo M."/>
            <person name="Haas B.J."/>
            <person name="Pertea M."/>
            <person name="Feldblyum T.V."/>
            <person name="Utterback T.R."/>
            <person name="Shu C.L."/>
            <person name="Osoegawa K."/>
            <person name="de Jong P.J."/>
            <person name="Hrdy I."/>
            <person name="Horvathova L."/>
            <person name="Zubacova Z."/>
            <person name="Dolezal P."/>
            <person name="Malik S.B."/>
            <person name="Logsdon J.M. Jr."/>
            <person name="Henze K."/>
            <person name="Gupta A."/>
            <person name="Wang C.C."/>
            <person name="Dunne R.L."/>
            <person name="Upcroft J.A."/>
            <person name="Upcroft P."/>
            <person name="White O."/>
            <person name="Salzberg S.L."/>
            <person name="Tang P."/>
            <person name="Chiu C.-H."/>
            <person name="Lee Y.-S."/>
            <person name="Embley T.M."/>
            <person name="Coombs G.H."/>
            <person name="Mottram J.C."/>
            <person name="Tachezy J."/>
            <person name="Fraser-Liggett C.M."/>
            <person name="Johnson P.J."/>
        </authorList>
    </citation>
    <scope>NUCLEOTIDE SEQUENCE [LARGE SCALE GENOMIC DNA]</scope>
    <source>
        <strain evidence="2">G3</strain>
    </source>
</reference>
<keyword evidence="1" id="KW-1133">Transmembrane helix</keyword>
<dbReference type="KEGG" id="tva:4775053"/>
<evidence type="ECO:0000313" key="3">
    <source>
        <dbReference type="Proteomes" id="UP000001542"/>
    </source>
</evidence>
<dbReference type="Proteomes" id="UP000001542">
    <property type="component" value="Unassembled WGS sequence"/>
</dbReference>
<feature type="transmembrane region" description="Helical" evidence="1">
    <location>
        <begin position="320"/>
        <end position="343"/>
    </location>
</feature>
<dbReference type="VEuPathDB" id="TrichDB:TVAG_297180"/>
<protein>
    <recommendedName>
        <fullName evidence="4">Intimal thickness related receptor IRP domain-containing protein</fullName>
    </recommendedName>
</protein>
<dbReference type="InParanoid" id="A2DRB3"/>
<feature type="transmembrane region" description="Helical" evidence="1">
    <location>
        <begin position="149"/>
        <end position="169"/>
    </location>
</feature>
<proteinExistence type="predicted"/>
<name>A2DRB3_TRIV3</name>
<evidence type="ECO:0000256" key="1">
    <source>
        <dbReference type="SAM" id="Phobius"/>
    </source>
</evidence>
<feature type="transmembrane region" description="Helical" evidence="1">
    <location>
        <begin position="181"/>
        <end position="204"/>
    </location>
</feature>